<dbReference type="GeneID" id="95373984"/>
<dbReference type="AlphaFoldDB" id="A0A410WRD4"/>
<accession>A0A410WRD4</accession>
<keyword evidence="1" id="KW-1133">Transmembrane helix</keyword>
<dbReference type="EMBL" id="JAMDMJ010000002">
    <property type="protein sequence ID" value="MCY9594657.1"/>
    <property type="molecule type" value="Genomic_DNA"/>
</dbReference>
<dbReference type="KEGG" id="pchi:PC41400_04015"/>
<dbReference type="RefSeq" id="WP_042232127.1">
    <property type="nucleotide sequence ID" value="NZ_CP026520.1"/>
</dbReference>
<keyword evidence="2" id="KW-0732">Signal</keyword>
<feature type="transmembrane region" description="Helical" evidence="1">
    <location>
        <begin position="64"/>
        <end position="86"/>
    </location>
</feature>
<gene>
    <name evidence="3" type="ORF">M5X16_02585</name>
    <name evidence="4" type="ORF">PC41400_04015</name>
</gene>
<reference evidence="3 6" key="2">
    <citation type="submission" date="2022-05" db="EMBL/GenBank/DDBJ databases">
        <title>Genome Sequencing of Bee-Associated Microbes.</title>
        <authorList>
            <person name="Dunlap C."/>
        </authorList>
    </citation>
    <scope>NUCLEOTIDE SEQUENCE [LARGE SCALE GENOMIC DNA]</scope>
    <source>
        <strain evidence="3 6">NRRL B-23120</strain>
    </source>
</reference>
<proteinExistence type="predicted"/>
<evidence type="ECO:0000313" key="4">
    <source>
        <dbReference type="EMBL" id="QAV16894.1"/>
    </source>
</evidence>
<dbReference type="Proteomes" id="UP001527202">
    <property type="component" value="Unassembled WGS sequence"/>
</dbReference>
<keyword evidence="1" id="KW-0812">Transmembrane</keyword>
<dbReference type="OrthoDB" id="2649698at2"/>
<sequence>MKQRNAIIRWCLFLALSFLLSFSAPVPLTQEAAASQSSSTYESVPPLSEHKSKYVIRKAVTHHFAKMVKAANTLVVLFVLCLFTLFKAPIPGLRYKPFICLLRRKQFLLPIKFTSNYVV</sequence>
<organism evidence="4 5">
    <name type="scientific">Paenibacillus chitinolyticus</name>
    <dbReference type="NCBI Taxonomy" id="79263"/>
    <lineage>
        <taxon>Bacteria</taxon>
        <taxon>Bacillati</taxon>
        <taxon>Bacillota</taxon>
        <taxon>Bacilli</taxon>
        <taxon>Bacillales</taxon>
        <taxon>Paenibacillaceae</taxon>
        <taxon>Paenibacillus</taxon>
    </lineage>
</organism>
<dbReference type="Proteomes" id="UP000288943">
    <property type="component" value="Chromosome"/>
</dbReference>
<feature type="chain" id="PRO_5039444613" evidence="2">
    <location>
        <begin position="24"/>
        <end position="119"/>
    </location>
</feature>
<feature type="signal peptide" evidence="2">
    <location>
        <begin position="1"/>
        <end position="23"/>
    </location>
</feature>
<evidence type="ECO:0000256" key="2">
    <source>
        <dbReference type="SAM" id="SignalP"/>
    </source>
</evidence>
<evidence type="ECO:0000313" key="3">
    <source>
        <dbReference type="EMBL" id="MCY9594657.1"/>
    </source>
</evidence>
<keyword evidence="6" id="KW-1185">Reference proteome</keyword>
<evidence type="ECO:0000313" key="6">
    <source>
        <dbReference type="Proteomes" id="UP001527202"/>
    </source>
</evidence>
<reference evidence="4 5" key="1">
    <citation type="submission" date="2018-01" db="EMBL/GenBank/DDBJ databases">
        <title>The whole genome sequencing and assembly of Paenibacillus chitinolyticus KCCM 41400 strain.</title>
        <authorList>
            <person name="Kim J.-Y."/>
            <person name="Park M.-K."/>
            <person name="Lee Y.-J."/>
            <person name="Yi H."/>
            <person name="Bahn Y.-S."/>
            <person name="Kim J.F."/>
            <person name="Lee D.-W."/>
        </authorList>
    </citation>
    <scope>NUCLEOTIDE SEQUENCE [LARGE SCALE GENOMIC DNA]</scope>
    <source>
        <strain evidence="4 5">KCCM 41400</strain>
    </source>
</reference>
<evidence type="ECO:0000256" key="1">
    <source>
        <dbReference type="SAM" id="Phobius"/>
    </source>
</evidence>
<name>A0A410WRD4_9BACL</name>
<dbReference type="EMBL" id="CP026520">
    <property type="protein sequence ID" value="QAV16894.1"/>
    <property type="molecule type" value="Genomic_DNA"/>
</dbReference>
<protein>
    <submittedName>
        <fullName evidence="4">Uncharacterized protein</fullName>
    </submittedName>
</protein>
<keyword evidence="1" id="KW-0472">Membrane</keyword>
<evidence type="ECO:0000313" key="5">
    <source>
        <dbReference type="Proteomes" id="UP000288943"/>
    </source>
</evidence>